<feature type="region of interest" description="Disordered" evidence="2">
    <location>
        <begin position="1411"/>
        <end position="1435"/>
    </location>
</feature>
<feature type="region of interest" description="Disordered" evidence="2">
    <location>
        <begin position="607"/>
        <end position="629"/>
    </location>
</feature>
<accession>A0A7S4J6K9</accession>
<feature type="compositionally biased region" description="Basic and acidic residues" evidence="2">
    <location>
        <begin position="1311"/>
        <end position="1328"/>
    </location>
</feature>
<feature type="region of interest" description="Disordered" evidence="2">
    <location>
        <begin position="2388"/>
        <end position="2413"/>
    </location>
</feature>
<feature type="region of interest" description="Disordered" evidence="2">
    <location>
        <begin position="795"/>
        <end position="883"/>
    </location>
</feature>
<feature type="region of interest" description="Disordered" evidence="2">
    <location>
        <begin position="1885"/>
        <end position="1930"/>
    </location>
</feature>
<feature type="coiled-coil region" evidence="1">
    <location>
        <begin position="2200"/>
        <end position="2234"/>
    </location>
</feature>
<feature type="region of interest" description="Disordered" evidence="2">
    <location>
        <begin position="1080"/>
        <end position="1110"/>
    </location>
</feature>
<feature type="region of interest" description="Disordered" evidence="2">
    <location>
        <begin position="578"/>
        <end position="597"/>
    </location>
</feature>
<feature type="compositionally biased region" description="Low complexity" evidence="2">
    <location>
        <begin position="195"/>
        <end position="227"/>
    </location>
</feature>
<evidence type="ECO:0000256" key="1">
    <source>
        <dbReference type="SAM" id="Coils"/>
    </source>
</evidence>
<feature type="compositionally biased region" description="Polar residues" evidence="2">
    <location>
        <begin position="2397"/>
        <end position="2410"/>
    </location>
</feature>
<dbReference type="PANTHER" id="PTHR34491:SF38">
    <property type="entry name" value="CENTROSOMIN N-TERMINAL MOTIF 1 DOMAIN-CONTAINING PROTEIN-RELATED"/>
    <property type="match status" value="1"/>
</dbReference>
<feature type="compositionally biased region" description="Low complexity" evidence="2">
    <location>
        <begin position="395"/>
        <end position="410"/>
    </location>
</feature>
<feature type="region of interest" description="Disordered" evidence="2">
    <location>
        <begin position="1311"/>
        <end position="1333"/>
    </location>
</feature>
<feature type="compositionally biased region" description="Polar residues" evidence="2">
    <location>
        <begin position="851"/>
        <end position="880"/>
    </location>
</feature>
<organism evidence="3">
    <name type="scientific">Odontella aurita</name>
    <dbReference type="NCBI Taxonomy" id="265563"/>
    <lineage>
        <taxon>Eukaryota</taxon>
        <taxon>Sar</taxon>
        <taxon>Stramenopiles</taxon>
        <taxon>Ochrophyta</taxon>
        <taxon>Bacillariophyta</taxon>
        <taxon>Mediophyceae</taxon>
        <taxon>Biddulphiophycidae</taxon>
        <taxon>Eupodiscales</taxon>
        <taxon>Odontellaceae</taxon>
        <taxon>Odontella</taxon>
    </lineage>
</organism>
<feature type="region of interest" description="Disordered" evidence="2">
    <location>
        <begin position="1191"/>
        <end position="1219"/>
    </location>
</feature>
<keyword evidence="1" id="KW-0175">Coiled coil</keyword>
<feature type="compositionally biased region" description="Polar residues" evidence="2">
    <location>
        <begin position="578"/>
        <end position="592"/>
    </location>
</feature>
<feature type="compositionally biased region" description="Low complexity" evidence="2">
    <location>
        <begin position="836"/>
        <end position="850"/>
    </location>
</feature>
<feature type="compositionally biased region" description="Acidic residues" evidence="2">
    <location>
        <begin position="2280"/>
        <end position="2289"/>
    </location>
</feature>
<feature type="region of interest" description="Disordered" evidence="2">
    <location>
        <begin position="1971"/>
        <end position="2039"/>
    </location>
</feature>
<gene>
    <name evidence="3" type="ORF">OAUR00152_LOCUS22768</name>
</gene>
<evidence type="ECO:0000313" key="3">
    <source>
        <dbReference type="EMBL" id="CAE2253804.1"/>
    </source>
</evidence>
<feature type="compositionally biased region" description="Basic and acidic residues" evidence="2">
    <location>
        <begin position="108"/>
        <end position="121"/>
    </location>
</feature>
<name>A0A7S4J6K9_9STRA</name>
<feature type="compositionally biased region" description="Basic and acidic residues" evidence="2">
    <location>
        <begin position="62"/>
        <end position="71"/>
    </location>
</feature>
<feature type="region of interest" description="Disordered" evidence="2">
    <location>
        <begin position="62"/>
        <end position="137"/>
    </location>
</feature>
<feature type="region of interest" description="Disordered" evidence="2">
    <location>
        <begin position="641"/>
        <end position="674"/>
    </location>
</feature>
<reference evidence="3" key="1">
    <citation type="submission" date="2021-01" db="EMBL/GenBank/DDBJ databases">
        <authorList>
            <person name="Corre E."/>
            <person name="Pelletier E."/>
            <person name="Niang G."/>
            <person name="Scheremetjew M."/>
            <person name="Finn R."/>
            <person name="Kale V."/>
            <person name="Holt S."/>
            <person name="Cochrane G."/>
            <person name="Meng A."/>
            <person name="Brown T."/>
            <person name="Cohen L."/>
        </authorList>
    </citation>
    <scope>NUCLEOTIDE SEQUENCE</scope>
    <source>
        <strain evidence="3">Isolate 1302-5</strain>
    </source>
</reference>
<feature type="compositionally biased region" description="Low complexity" evidence="2">
    <location>
        <begin position="1627"/>
        <end position="1647"/>
    </location>
</feature>
<dbReference type="PANTHER" id="PTHR34491">
    <property type="entry name" value="A-TYPE INCLUSION PROTEIN, PUTATIVE-RELATED"/>
    <property type="match status" value="1"/>
</dbReference>
<feature type="compositionally biased region" description="Basic and acidic residues" evidence="2">
    <location>
        <begin position="1971"/>
        <end position="1989"/>
    </location>
</feature>
<dbReference type="EMBL" id="HBKQ01033268">
    <property type="protein sequence ID" value="CAE2253804.1"/>
    <property type="molecule type" value="Transcribed_RNA"/>
</dbReference>
<protein>
    <submittedName>
        <fullName evidence="3">Uncharacterized protein</fullName>
    </submittedName>
</protein>
<feature type="compositionally biased region" description="Basic and acidic residues" evidence="2">
    <location>
        <begin position="312"/>
        <end position="322"/>
    </location>
</feature>
<feature type="compositionally biased region" description="Polar residues" evidence="2">
    <location>
        <begin position="1889"/>
        <end position="1898"/>
    </location>
</feature>
<feature type="region of interest" description="Disordered" evidence="2">
    <location>
        <begin position="2277"/>
        <end position="2306"/>
    </location>
</feature>
<feature type="region of interest" description="Disordered" evidence="2">
    <location>
        <begin position="1627"/>
        <end position="1655"/>
    </location>
</feature>
<feature type="compositionally biased region" description="Polar residues" evidence="2">
    <location>
        <begin position="349"/>
        <end position="369"/>
    </location>
</feature>
<sequence length="2447" mass="261840">MTVHDNVDVCVTCISDKPPTLPLREELPSLGVELVYNSRGAGMRAVRRESRRKMRRMSAQLERKMERENRKSAALLGMRGARGSAKQDRLEEQLEALRTLEEEGTDDDITREGKGNDDYGVTKKSPSKQGKDGDFDTRKARLALPAIVKMKMAAKKMRKAVSYESYKKAAEKAAAAGTGGTDSSDDATHATVDQSSSSSSSSGIEVNSSSSNSSDLSSSSIEESSSSDQDLKPSMSARSFRGLPALASPMSAQSAPATITVAGGSHEGTADSNGGAGNGMVGGPDDAAGRSHPSSSILGLPPASPIGQLLQQRREEQRREQQLQRQQTDGLNAAGGSRRASSLPPWAKSTWTEATSPQSNPKSQQQGESVGSPRPSPFSFLNFDVVGGEDDRGQDQQGQGQETQGGHRTTSLSPGGGSGRWWYESVGNATDADTVDGPVPMPLQKQSRLDSITTDLECTTGNYSTCTDGTYNATARPHPPSNMMGMGMGTALSLSTQTTEGTFTDGSISGSYAADRMMLLPYNDIISGERIASGGIQSTDAKAAQDGDYTLKECTFEVVEEWNNAFRAMCAMSTMLGNTPTEDSSSRAIQSFSEDEDMRRLIKRQEKRMALQRQAQASEALRAQHGQPLGQEGALAQVSPELQQGQQLDSAHGVSGQHLDVPRRGPRSPTNEGQGFENELFAALSRPDITADDVKAIVDMHPAFVCAEVAVTGRSPLHATCDRPFPVRCVGQPMFPDVPPPTSPATSSVAGAAASPSAISLAERETEEPRSPLAAVVASLRGSASGLSPRAFFGEGVDTPNSSNRGNVSLLHSPVASNVPHPRHQNRDGGMLDGNSEGSSSPIFSPVSLSTPHSHVTARSNAWPQTPNAPQTPLTPVLNRSRQETSDDIDSYLDALIADAVNARVLLKLVAWSHVDAVCMPDRAGDLPVHLLARRLAEWEDEWTAALSVYIGSSPGRRGSGGRNIEGVENDLVDEARVSSLQRIVAQCVEVVLHPVASQRALCRARGSVGIMLPLHIGAALGCSYDTLRVLCEEYGEGAGEKCTAVLPAIGTGTTSVPIYGKDGGMIALELLERNSPPGISPAAVAEAENEASNHNKDAPHLSSSKGATTTSVAGVKWTDSVLYGGGHVGSHDDFLHKSDLLFAFHPELLPQRHDPARLRRLEQLIRNEAKTRNKMMQDVSRSKEDAKMKLPDIGCGAGPAGPSSSQAQDKKSTSSSTLSPAAKSAWIFLTCHRADGTNPDDYRGKDLGRGTYVDNVKTTVEGLDSVALEELTSVKVGGERELLNGEDGGRDLLEAAAPACADAIKDAVEKTAAKREEEERKELEQEHAQQSSVLKMTPSMPIVESAGRRNTTTQGMTCLALGAMVAMPPTTLASTQAQPYHDACATPVSSNAGQDSTSSFPKIAGAGGTTLPIARGNPPEVESSFPPSVKTKSTVVGLPSASTTQVQQLHTTGTRSILKKKGRVAVSARASSESLGRLCRSVFQVHQGSDAPAAFIVLPYRLKVAPEEEALQGAAGNVTAVVAPQRPTLERPEDAELAVKFAEALLKITEAPAIIYTLEEKFKRTTGRLGGAEVNESLSPSQRDEVERTFEDFLSLFRFTGYLYLLDESNGMPRVPPPSSSCMSPTSSVCSPTNSVASSSTCSSSTARRRQRQPYPIMVTNASKNVRMLLPLMQMGMILMRGNQAIKVLAETVVGGPGWLRSPSWVGVAREMAACTYSREAPAPTGAKGGGDGELSLQTGTKGNGNLPLDGDLRDRLFEYSALMSPRTEDDGAIAGQEEDLQGAEWAVEVSLVKILLEKFDPKRTHAGLVSVRGEEGANHGDSKRVDESTIWVYQPEGQGEDATGMPAAATLVVAAPTYRDIRADVERELDSILQKSSMVAFDRRAANQDQQEASEMSASDVSSRASRDSGSVGAMPVPPTAMTTPNSSLKGEILEQAAAEDDKDDEDAVVAATSKKPAMVVPDVVHTLSRVDESTEEKAHLDNDDAHSSSSTLDYSAGNRRKYSGQGGDSLAYSASRYSGSRKSHSNSERGEEDISSSYKACDKNELSAIGIGNAGIGANGNDLGENGKSPPSTVSRQQPYLRASIDLELLEPDDDDIAAAEAEMKELQLRIMSSIEEDQKRLAEACSSLDELKQCGSLDELKGGEASSRSPRANGLVAFWKAQSYVDEDDADIALTLDEDNGDNGNQGQAVITASQLLELTEEFRRKEAMIKEKDQQISRLVEAVDAYNKEESEIMGEKDRIITFLTREVEQFENERSGGRGMVETTNAGVAAAGAETEDVEDDGEGSLADDPVSRAGLDTTSRDWKDTDDGIDIILALSNSTDNMKMSEDIKVNLMMKLYGLEQKLLEKEMELEEVKLALHARELEMVREKDEEIRELRKKLREQEYSKKTSQESQASSASKTFVTARTRETSDTFMTAQTTFEQEVAEEAIGKINGVKLHID</sequence>
<proteinExistence type="predicted"/>
<feature type="compositionally biased region" description="Low complexity" evidence="2">
    <location>
        <begin position="1419"/>
        <end position="1430"/>
    </location>
</feature>
<feature type="region of interest" description="Disordered" evidence="2">
    <location>
        <begin position="175"/>
        <end position="424"/>
    </location>
</feature>
<evidence type="ECO:0000256" key="2">
    <source>
        <dbReference type="SAM" id="MobiDB-lite"/>
    </source>
</evidence>
<feature type="compositionally biased region" description="Low complexity" evidence="2">
    <location>
        <begin position="1899"/>
        <end position="1927"/>
    </location>
</feature>